<keyword evidence="2" id="KW-1185">Reference proteome</keyword>
<accession>A0A7J0DCB7</accession>
<gene>
    <name evidence="1" type="ORF">Acr_00g0015350</name>
</gene>
<proteinExistence type="predicted"/>
<dbReference type="EMBL" id="BJWL01000135">
    <property type="protein sequence ID" value="GFS31044.1"/>
    <property type="molecule type" value="Genomic_DNA"/>
</dbReference>
<evidence type="ECO:0000313" key="1">
    <source>
        <dbReference type="EMBL" id="GFS31044.1"/>
    </source>
</evidence>
<reference evidence="2" key="1">
    <citation type="submission" date="2019-07" db="EMBL/GenBank/DDBJ databases">
        <title>De Novo Assembly of kiwifruit Actinidia rufa.</title>
        <authorList>
            <person name="Sugita-Konishi S."/>
            <person name="Sato K."/>
            <person name="Mori E."/>
            <person name="Abe Y."/>
            <person name="Kisaki G."/>
            <person name="Hamano K."/>
            <person name="Suezawa K."/>
            <person name="Otani M."/>
            <person name="Fukuda T."/>
            <person name="Manabe T."/>
            <person name="Gomi K."/>
            <person name="Tabuchi M."/>
            <person name="Akimitsu K."/>
            <person name="Kataoka I."/>
        </authorList>
    </citation>
    <scope>NUCLEOTIDE SEQUENCE [LARGE SCALE GENOMIC DNA]</scope>
    <source>
        <strain evidence="2">cv. Fuchu</strain>
    </source>
</reference>
<protein>
    <submittedName>
        <fullName evidence="1">Uncharacterized protein</fullName>
    </submittedName>
</protein>
<dbReference type="Proteomes" id="UP000585474">
    <property type="component" value="Unassembled WGS sequence"/>
</dbReference>
<sequence length="228" mass="26356">MEEPLNLNYILLKKMADVRNHNTRSLPFGAFLTRVFLHFKINLNNQPSVDIDKGFSKGTVKKAKNLGLEEVQREEDRMDMDTEGNVAIGLIEGATDTGYEMDPVNLGQDQNMGYGTDTLDDDVHRFFSTRTTYSTHKEYPHKRNRLLKRIRYIKEDENLFVEQGSKIDKIGNNCETMQATNGEYAHTFSEIQDQLVGIWHTIDPLPYISFNPENVPPPSQPYYRYPPY</sequence>
<organism evidence="1 2">
    <name type="scientific">Actinidia rufa</name>
    <dbReference type="NCBI Taxonomy" id="165716"/>
    <lineage>
        <taxon>Eukaryota</taxon>
        <taxon>Viridiplantae</taxon>
        <taxon>Streptophyta</taxon>
        <taxon>Embryophyta</taxon>
        <taxon>Tracheophyta</taxon>
        <taxon>Spermatophyta</taxon>
        <taxon>Magnoliopsida</taxon>
        <taxon>eudicotyledons</taxon>
        <taxon>Gunneridae</taxon>
        <taxon>Pentapetalae</taxon>
        <taxon>asterids</taxon>
        <taxon>Ericales</taxon>
        <taxon>Actinidiaceae</taxon>
        <taxon>Actinidia</taxon>
    </lineage>
</organism>
<name>A0A7J0DCB7_9ERIC</name>
<dbReference type="AlphaFoldDB" id="A0A7J0DCB7"/>
<comment type="caution">
    <text evidence="1">The sequence shown here is derived from an EMBL/GenBank/DDBJ whole genome shotgun (WGS) entry which is preliminary data.</text>
</comment>
<dbReference type="OrthoDB" id="2011356at2759"/>
<evidence type="ECO:0000313" key="2">
    <source>
        <dbReference type="Proteomes" id="UP000585474"/>
    </source>
</evidence>